<dbReference type="EMBL" id="CP041242">
    <property type="protein sequence ID" value="QDH69256.1"/>
    <property type="molecule type" value="Genomic_DNA"/>
</dbReference>
<sequence length="825" mass="92344">MTGSTQPPCGPGPARPSRWWRNSAIARGIFDRSRPDAGKTSPALRTLRPETAPPSRPGPDLDDPTQCDLGDYRLVSMIGRGGMGMVYKARQLSLQRDVAIKLLDTGIWASPELIAGLYREARHAARLQHPNIVAVYGIGESRGQAWFAMQYIEGCTLAEQIDRDGPLPPADAARMILTVAEAVHYAHRLDILHLDLKPGNLLIDADGQPHITDFGLARRVDNTDGVENDCISGTPGYMAPEQVQIGPRLSRTTDVWGLGAILYESLTGRPPFEGDDTKEIIRNVAQAAVRRPRGQRPLPPDLEAIVMRCLRRRPDQRYRTARALAHDLSRFLEGHPVSARPLNVIQRVMQWALREKWLASATGVAIAAMLAGIVATSIQWRRAEEQATLASEVNSFLNEDVLASIDPYIEPGTEPARITVMAMLENAEARLDGQRVHSPAARAQIGLTLGRAYFGLGLWGTARTRLEKALSDARLSLGNEADLTLDIEQQLARTATFDSQYTRAEELYRHLLEARRKHSGWNSPITLQARRDHVQLLYETGMIDLALTELESARLAAVTHAPDQVAAIDWKLSDLYTEINRWEHAETLARRALAASRDELGPYHLQYLWESVSLADILLLRGKWDEAETRFRTIHDDLTRIVGPRHPMTLTMAHYLGQISLERGDSDSALTQLRHVLHERIEVHGEAHKWTHYTMNRLGQALVASQRPDEAIELLEHTLRLASDAGHRNQAHVLLVQDNLASAHIMKGELDRAETHLEEALSNASRTLPANNFRRAMLERTMGSLREKQSRPEQAEVHYRYAADVFSEGFGEDHPWVVDLRTRLH</sequence>
<dbReference type="KEGG" id="lyj:FKV23_03440"/>
<dbReference type="PROSITE" id="PS00108">
    <property type="entry name" value="PROTEIN_KINASE_ST"/>
    <property type="match status" value="1"/>
</dbReference>
<gene>
    <name evidence="8" type="ORF">FKV23_03440</name>
</gene>
<evidence type="ECO:0000256" key="1">
    <source>
        <dbReference type="ARBA" id="ARBA00022679"/>
    </source>
</evidence>
<dbReference type="Gene3D" id="1.10.510.10">
    <property type="entry name" value="Transferase(Phosphotransferase) domain 1"/>
    <property type="match status" value="1"/>
</dbReference>
<dbReference type="InterPro" id="IPR008271">
    <property type="entry name" value="Ser/Thr_kinase_AS"/>
</dbReference>
<evidence type="ECO:0000256" key="3">
    <source>
        <dbReference type="ARBA" id="ARBA00022777"/>
    </source>
</evidence>
<dbReference type="Pfam" id="PF00069">
    <property type="entry name" value="Pkinase"/>
    <property type="match status" value="1"/>
</dbReference>
<dbReference type="RefSeq" id="WP_141622598.1">
    <property type="nucleotide sequence ID" value="NZ_CP041242.1"/>
</dbReference>
<dbReference type="AlphaFoldDB" id="A0A514BPE0"/>
<feature type="binding site" evidence="5">
    <location>
        <position position="101"/>
    </location>
    <ligand>
        <name>ATP</name>
        <dbReference type="ChEBI" id="CHEBI:30616"/>
    </ligand>
</feature>
<keyword evidence="9" id="KW-1185">Reference proteome</keyword>
<dbReference type="GO" id="GO:0004674">
    <property type="term" value="F:protein serine/threonine kinase activity"/>
    <property type="evidence" value="ECO:0007669"/>
    <property type="project" value="TreeGrafter"/>
</dbReference>
<evidence type="ECO:0000256" key="4">
    <source>
        <dbReference type="ARBA" id="ARBA00022840"/>
    </source>
</evidence>
<evidence type="ECO:0000256" key="2">
    <source>
        <dbReference type="ARBA" id="ARBA00022741"/>
    </source>
</evidence>
<dbReference type="SUPFAM" id="SSF48452">
    <property type="entry name" value="TPR-like"/>
    <property type="match status" value="3"/>
</dbReference>
<keyword evidence="2 5" id="KW-0547">Nucleotide-binding</keyword>
<feature type="region of interest" description="Disordered" evidence="6">
    <location>
        <begin position="29"/>
        <end position="66"/>
    </location>
</feature>
<dbReference type="InterPro" id="IPR011009">
    <property type="entry name" value="Kinase-like_dom_sf"/>
</dbReference>
<dbReference type="SMART" id="SM00220">
    <property type="entry name" value="S_TKc"/>
    <property type="match status" value="1"/>
</dbReference>
<evidence type="ECO:0000256" key="6">
    <source>
        <dbReference type="SAM" id="MobiDB-lite"/>
    </source>
</evidence>
<evidence type="ECO:0000313" key="9">
    <source>
        <dbReference type="Proteomes" id="UP000317199"/>
    </source>
</evidence>
<dbReference type="Pfam" id="PF13424">
    <property type="entry name" value="TPR_12"/>
    <property type="match status" value="2"/>
</dbReference>
<keyword evidence="4 5" id="KW-0067">ATP-binding</keyword>
<evidence type="ECO:0000259" key="7">
    <source>
        <dbReference type="PROSITE" id="PS50011"/>
    </source>
</evidence>
<dbReference type="CDD" id="cd14014">
    <property type="entry name" value="STKc_PknB_like"/>
    <property type="match status" value="1"/>
</dbReference>
<feature type="domain" description="Protein kinase" evidence="7">
    <location>
        <begin position="72"/>
        <end position="332"/>
    </location>
</feature>
<keyword evidence="3" id="KW-0418">Kinase</keyword>
<reference evidence="8 9" key="1">
    <citation type="submission" date="2019-06" db="EMBL/GenBank/DDBJ databases">
        <title>Lysobacter alkalisoli sp. nov. isolated from saline-alkali soil.</title>
        <authorList>
            <person name="Sun J.-Q."/>
            <person name="Xu L."/>
        </authorList>
    </citation>
    <scope>NUCLEOTIDE SEQUENCE [LARGE SCALE GENOMIC DNA]</scope>
    <source>
        <strain evidence="8 9">SJ-36</strain>
    </source>
</reference>
<dbReference type="InterPro" id="IPR011990">
    <property type="entry name" value="TPR-like_helical_dom_sf"/>
</dbReference>
<keyword evidence="1" id="KW-0808">Transferase</keyword>
<dbReference type="InterPro" id="IPR000719">
    <property type="entry name" value="Prot_kinase_dom"/>
</dbReference>
<organism evidence="8 9">
    <name type="scientific">Marilutibacter alkalisoli</name>
    <dbReference type="NCBI Taxonomy" id="2591633"/>
    <lineage>
        <taxon>Bacteria</taxon>
        <taxon>Pseudomonadati</taxon>
        <taxon>Pseudomonadota</taxon>
        <taxon>Gammaproteobacteria</taxon>
        <taxon>Lysobacterales</taxon>
        <taxon>Lysobacteraceae</taxon>
        <taxon>Marilutibacter</taxon>
    </lineage>
</organism>
<dbReference type="GO" id="GO:0005524">
    <property type="term" value="F:ATP binding"/>
    <property type="evidence" value="ECO:0007669"/>
    <property type="project" value="UniProtKB-UniRule"/>
</dbReference>
<dbReference type="Proteomes" id="UP000317199">
    <property type="component" value="Chromosome"/>
</dbReference>
<dbReference type="OrthoDB" id="9801841at2"/>
<evidence type="ECO:0000256" key="5">
    <source>
        <dbReference type="PROSITE-ProRule" id="PRU10141"/>
    </source>
</evidence>
<accession>A0A514BPE0</accession>
<proteinExistence type="predicted"/>
<dbReference type="PANTHER" id="PTHR43289">
    <property type="entry name" value="MITOGEN-ACTIVATED PROTEIN KINASE KINASE KINASE 20-RELATED"/>
    <property type="match status" value="1"/>
</dbReference>
<dbReference type="InterPro" id="IPR017441">
    <property type="entry name" value="Protein_kinase_ATP_BS"/>
</dbReference>
<dbReference type="SUPFAM" id="SSF56112">
    <property type="entry name" value="Protein kinase-like (PK-like)"/>
    <property type="match status" value="1"/>
</dbReference>
<dbReference type="Gene3D" id="3.30.200.20">
    <property type="entry name" value="Phosphorylase Kinase, domain 1"/>
    <property type="match status" value="1"/>
</dbReference>
<dbReference type="Gene3D" id="1.25.40.10">
    <property type="entry name" value="Tetratricopeptide repeat domain"/>
    <property type="match status" value="3"/>
</dbReference>
<evidence type="ECO:0000313" key="8">
    <source>
        <dbReference type="EMBL" id="QDH69256.1"/>
    </source>
</evidence>
<name>A0A514BPE0_9GAMM</name>
<protein>
    <submittedName>
        <fullName evidence="8">Tetratricopeptide repeat protein</fullName>
    </submittedName>
</protein>
<dbReference type="PANTHER" id="PTHR43289:SF6">
    <property type="entry name" value="SERINE_THREONINE-PROTEIN KINASE NEKL-3"/>
    <property type="match status" value="1"/>
</dbReference>
<dbReference type="PROSITE" id="PS00107">
    <property type="entry name" value="PROTEIN_KINASE_ATP"/>
    <property type="match status" value="1"/>
</dbReference>
<dbReference type="PROSITE" id="PS50011">
    <property type="entry name" value="PROTEIN_KINASE_DOM"/>
    <property type="match status" value="1"/>
</dbReference>